<accession>A0AAV5VEJ2</accession>
<organism evidence="1 2">
    <name type="scientific">Pristionchus fissidentatus</name>
    <dbReference type="NCBI Taxonomy" id="1538716"/>
    <lineage>
        <taxon>Eukaryota</taxon>
        <taxon>Metazoa</taxon>
        <taxon>Ecdysozoa</taxon>
        <taxon>Nematoda</taxon>
        <taxon>Chromadorea</taxon>
        <taxon>Rhabditida</taxon>
        <taxon>Rhabditina</taxon>
        <taxon>Diplogasteromorpha</taxon>
        <taxon>Diplogasteroidea</taxon>
        <taxon>Neodiplogasteridae</taxon>
        <taxon>Pristionchus</taxon>
    </lineage>
</organism>
<protein>
    <recommendedName>
        <fullName evidence="3">F-box domain-containing protein</fullName>
    </recommendedName>
</protein>
<dbReference type="AlphaFoldDB" id="A0AAV5VEJ2"/>
<reference evidence="1" key="1">
    <citation type="submission" date="2023-10" db="EMBL/GenBank/DDBJ databases">
        <title>Genome assembly of Pristionchus species.</title>
        <authorList>
            <person name="Yoshida K."/>
            <person name="Sommer R.J."/>
        </authorList>
    </citation>
    <scope>NUCLEOTIDE SEQUENCE</scope>
    <source>
        <strain evidence="1">RS5133</strain>
    </source>
</reference>
<dbReference type="EMBL" id="BTSY01000002">
    <property type="protein sequence ID" value="GMT16633.1"/>
    <property type="molecule type" value="Genomic_DNA"/>
</dbReference>
<proteinExistence type="predicted"/>
<dbReference type="Proteomes" id="UP001432322">
    <property type="component" value="Unassembled WGS sequence"/>
</dbReference>
<comment type="caution">
    <text evidence="1">The sequence shown here is derived from an EMBL/GenBank/DDBJ whole genome shotgun (WGS) entry which is preliminary data.</text>
</comment>
<name>A0AAV5VEJ2_9BILA</name>
<evidence type="ECO:0000313" key="1">
    <source>
        <dbReference type="EMBL" id="GMT16633.1"/>
    </source>
</evidence>
<evidence type="ECO:0008006" key="3">
    <source>
        <dbReference type="Google" id="ProtNLM"/>
    </source>
</evidence>
<sequence>ITALPAEILVFIIDFLDCQSRADLRLVHAHLASSVWTVENRLAKQCVDVGVTLPPPSFVRAAAIMGYGVDYARIQAMNPFGINLRVWAKRTRMSKTLMTLFPALDPLRDGHGNIVRQEVMMYRIHPVCVRAAHNGMECEAKFVLELDLKKFGFTPEMLVANLIQFKVTVRGVKIGLKADLDFSGGLIFPDDYSNYVHFIASVKEDPYIPGWGTDVIHELRSPRYCDAELLERMILNFKLSFDFVIYGIDIRVSA</sequence>
<gene>
    <name evidence="1" type="ORF">PFISCL1PPCAC_7930</name>
</gene>
<feature type="non-terminal residue" evidence="1">
    <location>
        <position position="1"/>
    </location>
</feature>
<evidence type="ECO:0000313" key="2">
    <source>
        <dbReference type="Proteomes" id="UP001432322"/>
    </source>
</evidence>
<keyword evidence="2" id="KW-1185">Reference proteome</keyword>